<dbReference type="PATRIC" id="fig|33014.5.peg.3130"/>
<evidence type="ECO:0000313" key="7">
    <source>
        <dbReference type="EMBL" id="AJW80283.1"/>
    </source>
</evidence>
<dbReference type="InterPro" id="IPR023485">
    <property type="entry name" value="Ptyr_pPase"/>
</dbReference>
<dbReference type="KEGG" id="cmh:VO01_15195"/>
<dbReference type="EMBL" id="QWEA01000222">
    <property type="protein sequence ID" value="RIJ43260.1"/>
    <property type="molecule type" value="Genomic_DNA"/>
</dbReference>
<dbReference type="GO" id="GO:0004725">
    <property type="term" value="F:protein tyrosine phosphatase activity"/>
    <property type="evidence" value="ECO:0007669"/>
    <property type="project" value="UniProtKB-EC"/>
</dbReference>
<dbReference type="SMART" id="SM00226">
    <property type="entry name" value="LMWPc"/>
    <property type="match status" value="1"/>
</dbReference>
<evidence type="ECO:0000256" key="5">
    <source>
        <dbReference type="PIRSR" id="PIRSR617867-1"/>
    </source>
</evidence>
<feature type="active site" evidence="5">
    <location>
        <position position="27"/>
    </location>
</feature>
<evidence type="ECO:0000259" key="6">
    <source>
        <dbReference type="SMART" id="SM00226"/>
    </source>
</evidence>
<evidence type="ECO:0000256" key="3">
    <source>
        <dbReference type="ARBA" id="ARBA00022801"/>
    </source>
</evidence>
<dbReference type="AlphaFoldDB" id="A0A0D5CKY6"/>
<accession>A0A0D5CKY6</accession>
<protein>
    <recommendedName>
        <fullName evidence="2">protein-tyrosine-phosphatase</fullName>
        <ecNumber evidence="2">3.1.3.48</ecNumber>
    </recommendedName>
</protein>
<feature type="active site" description="Nucleophile" evidence="5">
    <location>
        <position position="21"/>
    </location>
</feature>
<dbReference type="Gene3D" id="3.40.50.2300">
    <property type="match status" value="1"/>
</dbReference>
<reference evidence="8 10" key="2">
    <citation type="submission" date="2018-08" db="EMBL/GenBank/DDBJ databases">
        <title>Genome Sequence of Clavibacter michiganensis Subspecies type strains, and the Atypical Peach-Colored Strains Isolated from Tomato.</title>
        <authorList>
            <person name="Osdaghi E."/>
            <person name="Portier P."/>
            <person name="Briand M."/>
            <person name="Jacques M.-A."/>
        </authorList>
    </citation>
    <scope>NUCLEOTIDE SEQUENCE [LARGE SCALE GENOMIC DNA]</scope>
    <source>
        <strain evidence="8 10">CFBP 6488</strain>
    </source>
</reference>
<dbReference type="CDD" id="cd16343">
    <property type="entry name" value="LMWPTP"/>
    <property type="match status" value="1"/>
</dbReference>
<dbReference type="Pfam" id="PF01451">
    <property type="entry name" value="LMWPc"/>
    <property type="match status" value="1"/>
</dbReference>
<proteinExistence type="inferred from homology"/>
<evidence type="ECO:0000256" key="2">
    <source>
        <dbReference type="ARBA" id="ARBA00013064"/>
    </source>
</evidence>
<comment type="similarity">
    <text evidence="1">Belongs to the low molecular weight phosphotyrosine protein phosphatase family.</text>
</comment>
<organism evidence="7 9">
    <name type="scientific">Clavibacter michiganensis subsp. insidiosus</name>
    <dbReference type="NCBI Taxonomy" id="33014"/>
    <lineage>
        <taxon>Bacteria</taxon>
        <taxon>Bacillati</taxon>
        <taxon>Actinomycetota</taxon>
        <taxon>Actinomycetes</taxon>
        <taxon>Micrococcales</taxon>
        <taxon>Microbacteriaceae</taxon>
        <taxon>Clavibacter</taxon>
    </lineage>
</organism>
<dbReference type="PANTHER" id="PTHR11717">
    <property type="entry name" value="LOW MOLECULAR WEIGHT PROTEIN TYROSINE PHOSPHATASE"/>
    <property type="match status" value="1"/>
</dbReference>
<dbReference type="InterPro" id="IPR050438">
    <property type="entry name" value="LMW_PTPase"/>
</dbReference>
<dbReference type="InterPro" id="IPR017867">
    <property type="entry name" value="Tyr_phospatase_low_mol_wt"/>
</dbReference>
<dbReference type="PRINTS" id="PR00719">
    <property type="entry name" value="LMWPTPASE"/>
</dbReference>
<evidence type="ECO:0000313" key="10">
    <source>
        <dbReference type="Proteomes" id="UP000266634"/>
    </source>
</evidence>
<dbReference type="OrthoDB" id="9784339at2"/>
<keyword evidence="4" id="KW-0904">Protein phosphatase</keyword>
<dbReference type="EMBL" id="CP011043">
    <property type="protein sequence ID" value="AJW80283.1"/>
    <property type="molecule type" value="Genomic_DNA"/>
</dbReference>
<sequence>MGAPDSPAATAPPVFRIAFVCTGNICRSPMAEVVFRDLVQRAGHADRVSVTSAGTGDWHVGEQADARTLAALERRGLSGSAHRAKQFDPDTLPDLDLVVVFDRGQERTLRQWARTEADRAKIHLLLSFDPPQAHLRDVPDPYYTDAAMFDRVLGMIDRAARALLAQVEPGIRPPS</sequence>
<reference evidence="7 9" key="1">
    <citation type="journal article" date="2015" name="Genome Announc.">
        <title>Complete Genome Sequence of Clavibacter michiganensis subsp. insidiosus R1-1 Using PacBio Single-Molecule Real-Time Technology.</title>
        <authorList>
            <person name="Lu Y."/>
            <person name="Samac D.A."/>
            <person name="Glazebrook J."/>
            <person name="Ishimaru C.A."/>
        </authorList>
    </citation>
    <scope>NUCLEOTIDE SEQUENCE [LARGE SCALE GENOMIC DNA]</scope>
    <source>
        <strain evidence="7 9">R1-1</strain>
    </source>
</reference>
<dbReference type="SUPFAM" id="SSF52788">
    <property type="entry name" value="Phosphotyrosine protein phosphatases I"/>
    <property type="match status" value="1"/>
</dbReference>
<name>A0A0D5CKY6_9MICO</name>
<evidence type="ECO:0000313" key="8">
    <source>
        <dbReference type="EMBL" id="RIJ43260.1"/>
    </source>
</evidence>
<dbReference type="HOGENOM" id="CLU_071415_2_1_11"/>
<evidence type="ECO:0000256" key="1">
    <source>
        <dbReference type="ARBA" id="ARBA00011063"/>
    </source>
</evidence>
<evidence type="ECO:0000313" key="9">
    <source>
        <dbReference type="Proteomes" id="UP000032604"/>
    </source>
</evidence>
<dbReference type="EC" id="3.1.3.48" evidence="2"/>
<dbReference type="RefSeq" id="WP_045530006.1">
    <property type="nucleotide sequence ID" value="NZ_CP011043.1"/>
</dbReference>
<feature type="active site" description="Proton donor" evidence="5">
    <location>
        <position position="140"/>
    </location>
</feature>
<dbReference type="InterPro" id="IPR036196">
    <property type="entry name" value="Ptyr_pPase_sf"/>
</dbReference>
<evidence type="ECO:0000256" key="4">
    <source>
        <dbReference type="ARBA" id="ARBA00022912"/>
    </source>
</evidence>
<gene>
    <name evidence="8" type="ORF">DZF93_07215</name>
    <name evidence="7" type="ORF">VO01_15195</name>
</gene>
<dbReference type="Proteomes" id="UP000266634">
    <property type="component" value="Unassembled WGS sequence"/>
</dbReference>
<feature type="domain" description="Phosphotyrosine protein phosphatase I" evidence="6">
    <location>
        <begin position="15"/>
        <end position="166"/>
    </location>
</feature>
<dbReference type="Proteomes" id="UP000032604">
    <property type="component" value="Chromosome"/>
</dbReference>
<keyword evidence="3" id="KW-0378">Hydrolase</keyword>
<dbReference type="PANTHER" id="PTHR11717:SF7">
    <property type="entry name" value="LOW MOLECULAR WEIGHT PHOSPHOTYROSINE PROTEIN PHOSPHATASE"/>
    <property type="match status" value="1"/>
</dbReference>